<dbReference type="EMBL" id="JAPFQP010000001">
    <property type="protein sequence ID" value="MCX2718234.1"/>
    <property type="molecule type" value="Genomic_DNA"/>
</dbReference>
<evidence type="ECO:0000313" key="3">
    <source>
        <dbReference type="Proteomes" id="UP001207116"/>
    </source>
</evidence>
<keyword evidence="1" id="KW-0175">Coiled coil</keyword>
<feature type="coiled-coil region" evidence="1">
    <location>
        <begin position="117"/>
        <end position="147"/>
    </location>
</feature>
<name>A0AAE3MIV0_9FLAO</name>
<reference evidence="2" key="1">
    <citation type="submission" date="2022-11" db="EMBL/GenBank/DDBJ databases">
        <title>The characterization of three novel Bacteroidetes species and genomic analysis of their roles in tidal elemental geochemical cycles.</title>
        <authorList>
            <person name="Ma K.-J."/>
        </authorList>
    </citation>
    <scope>NUCLEOTIDE SEQUENCE</scope>
    <source>
        <strain evidence="2">M415</strain>
    </source>
</reference>
<accession>A0AAE3MIV0</accession>
<sequence>MNLNRNQLSLLITVFSLSIVVLLLFNVHLGAGEEDEYVIELSLADEDLQELLEQEEQKQQELNADPIKSHMALNEAAKPTIEEPEPFKTLEEIMAEKAMAEDTEGAKDFLSSADGYNANLQEMLKQRELNKQKLEELEAKKKEFTNNLKDRRPSVTYSLVDRQHYEVPPPIYTCIEGGTVVINIKVDGDGYVREALFNSKSSNTTNGCLVDNAISYALKARFDPAAKALQIGTITYVFQSK</sequence>
<evidence type="ECO:0000313" key="2">
    <source>
        <dbReference type="EMBL" id="MCX2718234.1"/>
    </source>
</evidence>
<dbReference type="AlphaFoldDB" id="A0AAE3MIV0"/>
<dbReference type="RefSeq" id="WP_266010228.1">
    <property type="nucleotide sequence ID" value="NZ_JAPFQP010000001.1"/>
</dbReference>
<comment type="caution">
    <text evidence="2">The sequence shown here is derived from an EMBL/GenBank/DDBJ whole genome shotgun (WGS) entry which is preliminary data.</text>
</comment>
<proteinExistence type="predicted"/>
<gene>
    <name evidence="2" type="ORF">OO016_01350</name>
</gene>
<protein>
    <recommendedName>
        <fullName evidence="4">Energy transducer TonB</fullName>
    </recommendedName>
</protein>
<feature type="coiled-coil region" evidence="1">
    <location>
        <begin position="38"/>
        <end position="65"/>
    </location>
</feature>
<organism evidence="2 3">
    <name type="scientific">Lentiprolixibacter aurantiacus</name>
    <dbReference type="NCBI Taxonomy" id="2993939"/>
    <lineage>
        <taxon>Bacteria</taxon>
        <taxon>Pseudomonadati</taxon>
        <taxon>Bacteroidota</taxon>
        <taxon>Flavobacteriia</taxon>
        <taxon>Flavobacteriales</taxon>
        <taxon>Flavobacteriaceae</taxon>
        <taxon>Lentiprolixibacter</taxon>
    </lineage>
</organism>
<evidence type="ECO:0000256" key="1">
    <source>
        <dbReference type="SAM" id="Coils"/>
    </source>
</evidence>
<evidence type="ECO:0008006" key="4">
    <source>
        <dbReference type="Google" id="ProtNLM"/>
    </source>
</evidence>
<dbReference type="Proteomes" id="UP001207116">
    <property type="component" value="Unassembled WGS sequence"/>
</dbReference>
<keyword evidence="3" id="KW-1185">Reference proteome</keyword>